<evidence type="ECO:0000313" key="2">
    <source>
        <dbReference type="EMBL" id="BBH16692.1"/>
    </source>
</evidence>
<dbReference type="AlphaFoldDB" id="A0A3G9IEA5"/>
<feature type="compositionally biased region" description="Basic and acidic residues" evidence="1">
    <location>
        <begin position="120"/>
        <end position="132"/>
    </location>
</feature>
<name>A0A3G9IEA5_9ACTN</name>
<gene>
    <name evidence="2" type="ORF">Back2_09790</name>
</gene>
<dbReference type="Pfam" id="PF19457">
    <property type="entry name" value="DUF5994"/>
    <property type="match status" value="1"/>
</dbReference>
<dbReference type="RefSeq" id="WP_231998888.1">
    <property type="nucleotide sequence ID" value="NZ_AP019307.1"/>
</dbReference>
<feature type="region of interest" description="Disordered" evidence="1">
    <location>
        <begin position="104"/>
        <end position="140"/>
    </location>
</feature>
<dbReference type="EMBL" id="AP019307">
    <property type="protein sequence ID" value="BBH16692.1"/>
    <property type="molecule type" value="Genomic_DNA"/>
</dbReference>
<sequence>MATNPQSTRFSYRAKPDRVLPDAVWWPGNRSLSDQLPALVSLWPVAAGHISRILYSPPDWDDRPRQVDVGDRIMKTGCFPRDDTHLVTLTLANGEHRTVRIIQPDASAEDARSALTGVEGDDHSEWDSEGGHHHERAQAV</sequence>
<keyword evidence="3" id="KW-1185">Reference proteome</keyword>
<organism evidence="2 3">
    <name type="scientific">Nocardioides baekrokdamisoli</name>
    <dbReference type="NCBI Taxonomy" id="1804624"/>
    <lineage>
        <taxon>Bacteria</taxon>
        <taxon>Bacillati</taxon>
        <taxon>Actinomycetota</taxon>
        <taxon>Actinomycetes</taxon>
        <taxon>Propionibacteriales</taxon>
        <taxon>Nocardioidaceae</taxon>
        <taxon>Nocardioides</taxon>
    </lineage>
</organism>
<evidence type="ECO:0000313" key="3">
    <source>
        <dbReference type="Proteomes" id="UP000271573"/>
    </source>
</evidence>
<evidence type="ECO:0000256" key="1">
    <source>
        <dbReference type="SAM" id="MobiDB-lite"/>
    </source>
</evidence>
<reference evidence="2 3" key="1">
    <citation type="submission" date="2018-11" db="EMBL/GenBank/DDBJ databases">
        <title>Complete genome sequence of Nocardioides baekrokdamisoli strain KCTC 39748.</title>
        <authorList>
            <person name="Kang S.W."/>
            <person name="Lee K.C."/>
            <person name="Kim K.K."/>
            <person name="Kim J.S."/>
            <person name="Kim D.S."/>
            <person name="Ko S.H."/>
            <person name="Yang S.H."/>
            <person name="Shin Y.K."/>
            <person name="Lee J.S."/>
        </authorList>
    </citation>
    <scope>NUCLEOTIDE SEQUENCE [LARGE SCALE GENOMIC DNA]</scope>
    <source>
        <strain evidence="2 3">KCTC 39748</strain>
    </source>
</reference>
<protein>
    <submittedName>
        <fullName evidence="2">Uncharacterized protein</fullName>
    </submittedName>
</protein>
<accession>A0A3G9IEA5</accession>
<dbReference type="InterPro" id="IPR046036">
    <property type="entry name" value="DUF5994"/>
</dbReference>
<dbReference type="Proteomes" id="UP000271573">
    <property type="component" value="Chromosome"/>
</dbReference>
<proteinExistence type="predicted"/>
<dbReference type="KEGG" id="nbe:Back2_09790"/>